<dbReference type="EMBL" id="JH993008">
    <property type="protein sequence ID" value="EKX43851.1"/>
    <property type="molecule type" value="Genomic_DNA"/>
</dbReference>
<evidence type="ECO:0000313" key="3">
    <source>
        <dbReference type="Proteomes" id="UP000011087"/>
    </source>
</evidence>
<sequence length="120" mass="13800">MRHVKADAGFYTTYCPVGTYSSTGNTTYIYAYQRLAKIMAEHQANQNLELNLEYFSFDEPFMKNLEAMQWNRDNGVVELMPIKQPVVKVHGLCLTDIRPALEPYHGIFSGVFITRNIVFV</sequence>
<proteinExistence type="predicted"/>
<dbReference type="HOGENOM" id="CLU_2054176_0_0_1"/>
<gene>
    <name evidence="1" type="ORF">GUITHDRAFT_110302</name>
</gene>
<protein>
    <submittedName>
        <fullName evidence="1 2">Uncharacterized protein</fullName>
    </submittedName>
</protein>
<reference evidence="3" key="2">
    <citation type="submission" date="2012-11" db="EMBL/GenBank/DDBJ databases">
        <authorList>
            <person name="Kuo A."/>
            <person name="Curtis B.A."/>
            <person name="Tanifuji G."/>
            <person name="Burki F."/>
            <person name="Gruber A."/>
            <person name="Irimia M."/>
            <person name="Maruyama S."/>
            <person name="Arias M.C."/>
            <person name="Ball S.G."/>
            <person name="Gile G.H."/>
            <person name="Hirakawa Y."/>
            <person name="Hopkins J.F."/>
            <person name="Rensing S.A."/>
            <person name="Schmutz J."/>
            <person name="Symeonidi A."/>
            <person name="Elias M."/>
            <person name="Eveleigh R.J."/>
            <person name="Herman E.K."/>
            <person name="Klute M.J."/>
            <person name="Nakayama T."/>
            <person name="Obornik M."/>
            <person name="Reyes-Prieto A."/>
            <person name="Armbrust E.V."/>
            <person name="Aves S.J."/>
            <person name="Beiko R.G."/>
            <person name="Coutinho P."/>
            <person name="Dacks J.B."/>
            <person name="Durnford D.G."/>
            <person name="Fast N.M."/>
            <person name="Green B.R."/>
            <person name="Grisdale C."/>
            <person name="Hempe F."/>
            <person name="Henrissat B."/>
            <person name="Hoppner M.P."/>
            <person name="Ishida K.-I."/>
            <person name="Kim E."/>
            <person name="Koreny L."/>
            <person name="Kroth P.G."/>
            <person name="Liu Y."/>
            <person name="Malik S.-B."/>
            <person name="Maier U.G."/>
            <person name="McRose D."/>
            <person name="Mock T."/>
            <person name="Neilson J.A."/>
            <person name="Onodera N.T."/>
            <person name="Poole A.M."/>
            <person name="Pritham E.J."/>
            <person name="Richards T.A."/>
            <person name="Rocap G."/>
            <person name="Roy S.W."/>
            <person name="Sarai C."/>
            <person name="Schaack S."/>
            <person name="Shirato S."/>
            <person name="Slamovits C.H."/>
            <person name="Spencer D.F."/>
            <person name="Suzuki S."/>
            <person name="Worden A.Z."/>
            <person name="Zauner S."/>
            <person name="Barry K."/>
            <person name="Bell C."/>
            <person name="Bharti A.K."/>
            <person name="Crow J.A."/>
            <person name="Grimwood J."/>
            <person name="Kramer R."/>
            <person name="Lindquist E."/>
            <person name="Lucas S."/>
            <person name="Salamov A."/>
            <person name="McFadden G.I."/>
            <person name="Lane C.E."/>
            <person name="Keeling P.J."/>
            <person name="Gray M.W."/>
            <person name="Grigoriev I.V."/>
            <person name="Archibald J.M."/>
        </authorList>
    </citation>
    <scope>NUCLEOTIDE SEQUENCE</scope>
    <source>
        <strain evidence="3">CCMP2712</strain>
    </source>
</reference>
<evidence type="ECO:0000313" key="2">
    <source>
        <dbReference type="EnsemblProtists" id="EKX43851"/>
    </source>
</evidence>
<evidence type="ECO:0000313" key="1">
    <source>
        <dbReference type="EMBL" id="EKX43851.1"/>
    </source>
</evidence>
<dbReference type="RefSeq" id="XP_005830831.1">
    <property type="nucleotide sequence ID" value="XM_005830774.1"/>
</dbReference>
<accession>L1J5S8</accession>
<dbReference type="EnsemblProtists" id="EKX43851">
    <property type="protein sequence ID" value="EKX43851"/>
    <property type="gene ID" value="GUITHDRAFT_110302"/>
</dbReference>
<keyword evidence="3" id="KW-1185">Reference proteome</keyword>
<dbReference type="GeneID" id="17300435"/>
<dbReference type="AlphaFoldDB" id="L1J5S8"/>
<organism evidence="1">
    <name type="scientific">Guillardia theta (strain CCMP2712)</name>
    <name type="common">Cryptophyte</name>
    <dbReference type="NCBI Taxonomy" id="905079"/>
    <lineage>
        <taxon>Eukaryota</taxon>
        <taxon>Cryptophyceae</taxon>
        <taxon>Pyrenomonadales</taxon>
        <taxon>Geminigeraceae</taxon>
        <taxon>Guillardia</taxon>
    </lineage>
</organism>
<dbReference type="PaxDb" id="55529-EKX43851"/>
<dbReference type="Proteomes" id="UP000011087">
    <property type="component" value="Unassembled WGS sequence"/>
</dbReference>
<dbReference type="KEGG" id="gtt:GUITHDRAFT_110302"/>
<name>L1J5S8_GUITC</name>
<reference evidence="2" key="3">
    <citation type="submission" date="2016-03" db="UniProtKB">
        <authorList>
            <consortium name="EnsemblProtists"/>
        </authorList>
    </citation>
    <scope>IDENTIFICATION</scope>
</reference>
<reference evidence="1 3" key="1">
    <citation type="journal article" date="2012" name="Nature">
        <title>Algal genomes reveal evolutionary mosaicism and the fate of nucleomorphs.</title>
        <authorList>
            <consortium name="DOE Joint Genome Institute"/>
            <person name="Curtis B.A."/>
            <person name="Tanifuji G."/>
            <person name="Burki F."/>
            <person name="Gruber A."/>
            <person name="Irimia M."/>
            <person name="Maruyama S."/>
            <person name="Arias M.C."/>
            <person name="Ball S.G."/>
            <person name="Gile G.H."/>
            <person name="Hirakawa Y."/>
            <person name="Hopkins J.F."/>
            <person name="Kuo A."/>
            <person name="Rensing S.A."/>
            <person name="Schmutz J."/>
            <person name="Symeonidi A."/>
            <person name="Elias M."/>
            <person name="Eveleigh R.J."/>
            <person name="Herman E.K."/>
            <person name="Klute M.J."/>
            <person name="Nakayama T."/>
            <person name="Obornik M."/>
            <person name="Reyes-Prieto A."/>
            <person name="Armbrust E.V."/>
            <person name="Aves S.J."/>
            <person name="Beiko R.G."/>
            <person name="Coutinho P."/>
            <person name="Dacks J.B."/>
            <person name="Durnford D.G."/>
            <person name="Fast N.M."/>
            <person name="Green B.R."/>
            <person name="Grisdale C.J."/>
            <person name="Hempel F."/>
            <person name="Henrissat B."/>
            <person name="Hoppner M.P."/>
            <person name="Ishida K."/>
            <person name="Kim E."/>
            <person name="Koreny L."/>
            <person name="Kroth P.G."/>
            <person name="Liu Y."/>
            <person name="Malik S.B."/>
            <person name="Maier U.G."/>
            <person name="McRose D."/>
            <person name="Mock T."/>
            <person name="Neilson J.A."/>
            <person name="Onodera N.T."/>
            <person name="Poole A.M."/>
            <person name="Pritham E.J."/>
            <person name="Richards T.A."/>
            <person name="Rocap G."/>
            <person name="Roy S.W."/>
            <person name="Sarai C."/>
            <person name="Schaack S."/>
            <person name="Shirato S."/>
            <person name="Slamovits C.H."/>
            <person name="Spencer D.F."/>
            <person name="Suzuki S."/>
            <person name="Worden A.Z."/>
            <person name="Zauner S."/>
            <person name="Barry K."/>
            <person name="Bell C."/>
            <person name="Bharti A.K."/>
            <person name="Crow J.A."/>
            <person name="Grimwood J."/>
            <person name="Kramer R."/>
            <person name="Lindquist E."/>
            <person name="Lucas S."/>
            <person name="Salamov A."/>
            <person name="McFadden G.I."/>
            <person name="Lane C.E."/>
            <person name="Keeling P.J."/>
            <person name="Gray M.W."/>
            <person name="Grigoriev I.V."/>
            <person name="Archibald J.M."/>
        </authorList>
    </citation>
    <scope>NUCLEOTIDE SEQUENCE</scope>
    <source>
        <strain evidence="1 3">CCMP2712</strain>
    </source>
</reference>